<name>A0A0K2Y0U9_9HELI</name>
<dbReference type="Proteomes" id="UP000043437">
    <property type="component" value="Unassembled WGS sequence"/>
</dbReference>
<reference evidence="2" key="1">
    <citation type="submission" date="2014-12" db="EMBL/GenBank/DDBJ databases">
        <authorList>
            <person name="Jaenicke S."/>
        </authorList>
    </citation>
    <scope>NUCLEOTIDE SEQUENCE [LARGE SCALE GENOMIC DNA]</scope>
</reference>
<evidence type="ECO:0000313" key="1">
    <source>
        <dbReference type="EMBL" id="CRF52548.1"/>
    </source>
</evidence>
<protein>
    <submittedName>
        <fullName evidence="1">Uncharacterized protein</fullName>
    </submittedName>
</protein>
<organism evidence="1 2">
    <name type="scientific">Helicobacter ailurogastricus</name>
    <dbReference type="NCBI Taxonomy" id="1578720"/>
    <lineage>
        <taxon>Bacteria</taxon>
        <taxon>Pseudomonadati</taxon>
        <taxon>Campylobacterota</taxon>
        <taxon>Epsilonproteobacteria</taxon>
        <taxon>Campylobacterales</taxon>
        <taxon>Helicobacteraceae</taxon>
        <taxon>Helicobacter</taxon>
    </lineage>
</organism>
<accession>A0A0K2Y0U9</accession>
<sequence>MSFDTALLAFFCGCMRVYKPVYVPTMQHPQIRAPLSF</sequence>
<dbReference type="AlphaFoldDB" id="A0A0K2Y0U9"/>
<gene>
    <name evidence="1" type="ORF">HAL07_10130</name>
</gene>
<proteinExistence type="predicted"/>
<dbReference type="EMBL" id="CDMG01000006">
    <property type="protein sequence ID" value="CRF52548.1"/>
    <property type="molecule type" value="Genomic_DNA"/>
</dbReference>
<evidence type="ECO:0000313" key="2">
    <source>
        <dbReference type="Proteomes" id="UP000043437"/>
    </source>
</evidence>